<dbReference type="GO" id="GO:0046872">
    <property type="term" value="F:metal ion binding"/>
    <property type="evidence" value="ECO:0007669"/>
    <property type="project" value="UniProtKB-KW"/>
</dbReference>
<dbReference type="FunFam" id="3.40.350.10:FF:000003">
    <property type="entry name" value="Xaa-pro aminopeptidase P"/>
    <property type="match status" value="1"/>
</dbReference>
<dbReference type="FunFam" id="3.90.230.10:FF:000007">
    <property type="entry name" value="Xaa-Pro aminopeptidase P"/>
    <property type="match status" value="1"/>
</dbReference>
<dbReference type="InterPro" id="IPR036005">
    <property type="entry name" value="Creatinase/aminopeptidase-like"/>
</dbReference>
<dbReference type="Pfam" id="PF01321">
    <property type="entry name" value="Creatinase_N"/>
    <property type="match status" value="1"/>
</dbReference>
<protein>
    <submittedName>
        <fullName evidence="8">Aminopeptidase P family protein</fullName>
    </submittedName>
</protein>
<dbReference type="InterPro" id="IPR029149">
    <property type="entry name" value="Creatin/AminoP/Spt16_N"/>
</dbReference>
<dbReference type="InterPro" id="IPR000587">
    <property type="entry name" value="Creatinase_N"/>
</dbReference>
<dbReference type="Pfam" id="PF16188">
    <property type="entry name" value="Peptidase_M24_C"/>
    <property type="match status" value="1"/>
</dbReference>
<evidence type="ECO:0000259" key="5">
    <source>
        <dbReference type="Pfam" id="PF00557"/>
    </source>
</evidence>
<evidence type="ECO:0000313" key="8">
    <source>
        <dbReference type="EMBL" id="MSS77029.1"/>
    </source>
</evidence>
<feature type="domain" description="Peptidase M24 C-terminal" evidence="7">
    <location>
        <begin position="529"/>
        <end position="589"/>
    </location>
</feature>
<gene>
    <name evidence="8" type="ORF">FYJ26_01015</name>
</gene>
<dbReference type="Gene3D" id="3.90.230.10">
    <property type="entry name" value="Creatinase/methionine aminopeptidase superfamily"/>
    <property type="match status" value="1"/>
</dbReference>
<dbReference type="InterPro" id="IPR050422">
    <property type="entry name" value="X-Pro_aminopeptidase_P"/>
</dbReference>
<reference evidence="8 9" key="1">
    <citation type="submission" date="2019-08" db="EMBL/GenBank/DDBJ databases">
        <title>In-depth cultivation of the pig gut microbiome towards novel bacterial diversity and tailored functional studies.</title>
        <authorList>
            <person name="Wylensek D."/>
            <person name="Hitch T.C.A."/>
            <person name="Clavel T."/>
        </authorList>
    </citation>
    <scope>NUCLEOTIDE SEQUENCE [LARGE SCALE GENOMIC DNA]</scope>
    <source>
        <strain evidence="8 9">WCA-380-WT-2B</strain>
    </source>
</reference>
<dbReference type="Pfam" id="PF16189">
    <property type="entry name" value="Creatinase_N_2"/>
    <property type="match status" value="1"/>
</dbReference>
<dbReference type="SUPFAM" id="SSF55920">
    <property type="entry name" value="Creatinase/aminopeptidase"/>
    <property type="match status" value="1"/>
</dbReference>
<dbReference type="EMBL" id="VULQ01000001">
    <property type="protein sequence ID" value="MSS77029.1"/>
    <property type="molecule type" value="Genomic_DNA"/>
</dbReference>
<keyword evidence="9" id="KW-1185">Reference proteome</keyword>
<feature type="domain" description="Peptidase M24" evidence="5">
    <location>
        <begin position="310"/>
        <end position="521"/>
    </location>
</feature>
<evidence type="ECO:0000259" key="6">
    <source>
        <dbReference type="Pfam" id="PF01321"/>
    </source>
</evidence>
<keyword evidence="8" id="KW-0645">Protease</keyword>
<proteinExistence type="inferred from homology"/>
<name>A0A6N7VTJ2_9FIRM</name>
<sequence length="589" mass="68383">MNIDEKLRKLRELMASRQIDAYIVNTSDPHQSEYISNYYKTREFISGFTGSAGTCVITMDKARLWTDSRYFLQAEKELEFTEFEFYKLGFEEDPSIEEFLLEEVSEFGKIGFDGNCFSVKDYKNLSENMGSRALVYDIDYISKIWNDRPSLPKEKVWVYDLEYVGESLESKIKRLRTELKDKNCDYNFIGSPEDICYLLNIRGNDIEYNPVFLSYLLISMDEIHLCVDLDKIDDKVEEYLKENNVKLHSYDYIYTLLKDIRGKNRIYLDPERTNVLIYDSINSNVRIMTGINLSTKMKAIKNDVELENEKKAYLIDALTLVKFFNWVEVGTKTGSLTELIASKKLHDLRSENESYIEDSFETIAGYKENGAIVHYSSNSLSSKTLEERSLLLVDSGAHYMEGTTDITRTISLGKLTEEEKENYTLVLKSHIALMSAKFKEKTNGQRLDAIAKYPLWKAGKDFFHGTGHGVGFTLTVHEGPNRISAFDNTEFIENMTTSIEPGLYIANRHGIRIESEVYVKEDFTNEFGKFMKFECLTFVPIDTRPVNIDMLERWEIDWLNSYNKKCEEILSPYLEGSDLEYLKESCREI</sequence>
<dbReference type="GO" id="GO:0005737">
    <property type="term" value="C:cytoplasm"/>
    <property type="evidence" value="ECO:0007669"/>
    <property type="project" value="UniProtKB-ARBA"/>
</dbReference>
<dbReference type="AlphaFoldDB" id="A0A6N7VTJ2"/>
<dbReference type="InterPro" id="IPR000994">
    <property type="entry name" value="Pept_M24"/>
</dbReference>
<dbReference type="SUPFAM" id="SSF53092">
    <property type="entry name" value="Creatinase/prolidase N-terminal domain"/>
    <property type="match status" value="2"/>
</dbReference>
<dbReference type="Gene3D" id="3.40.350.10">
    <property type="entry name" value="Creatinase/prolidase N-terminal domain"/>
    <property type="match status" value="2"/>
</dbReference>
<dbReference type="CDD" id="cd01085">
    <property type="entry name" value="APP"/>
    <property type="match status" value="1"/>
</dbReference>
<keyword evidence="3" id="KW-0378">Hydrolase</keyword>
<evidence type="ECO:0000256" key="4">
    <source>
        <dbReference type="ARBA" id="ARBA00023211"/>
    </source>
</evidence>
<keyword evidence="4" id="KW-0464">Manganese</keyword>
<keyword evidence="2" id="KW-0479">Metal-binding</keyword>
<comment type="caution">
    <text evidence="8">The sequence shown here is derived from an EMBL/GenBank/DDBJ whole genome shotgun (WGS) entry which is preliminary data.</text>
</comment>
<dbReference type="PANTHER" id="PTHR43763:SF6">
    <property type="entry name" value="XAA-PRO AMINOPEPTIDASE 1"/>
    <property type="match status" value="1"/>
</dbReference>
<dbReference type="Proteomes" id="UP000441925">
    <property type="component" value="Unassembled WGS sequence"/>
</dbReference>
<dbReference type="PANTHER" id="PTHR43763">
    <property type="entry name" value="XAA-PRO AMINOPEPTIDASE 1"/>
    <property type="match status" value="1"/>
</dbReference>
<evidence type="ECO:0000259" key="7">
    <source>
        <dbReference type="Pfam" id="PF16188"/>
    </source>
</evidence>
<evidence type="ECO:0000256" key="3">
    <source>
        <dbReference type="ARBA" id="ARBA00022801"/>
    </source>
</evidence>
<evidence type="ECO:0000256" key="2">
    <source>
        <dbReference type="ARBA" id="ARBA00022723"/>
    </source>
</evidence>
<dbReference type="InterPro" id="IPR032416">
    <property type="entry name" value="Peptidase_M24_C"/>
</dbReference>
<evidence type="ECO:0000313" key="9">
    <source>
        <dbReference type="Proteomes" id="UP000441925"/>
    </source>
</evidence>
<dbReference type="InterPro" id="IPR033740">
    <property type="entry name" value="Pept_M24B"/>
</dbReference>
<dbReference type="GO" id="GO:0070006">
    <property type="term" value="F:metalloaminopeptidase activity"/>
    <property type="evidence" value="ECO:0007669"/>
    <property type="project" value="InterPro"/>
</dbReference>
<organism evidence="8 9">
    <name type="scientific">Anaerococcus porci</name>
    <dbReference type="NCBI Taxonomy" id="2652269"/>
    <lineage>
        <taxon>Bacteria</taxon>
        <taxon>Bacillati</taxon>
        <taxon>Bacillota</taxon>
        <taxon>Tissierellia</taxon>
        <taxon>Tissierellales</taxon>
        <taxon>Peptoniphilaceae</taxon>
        <taxon>Anaerococcus</taxon>
    </lineage>
</organism>
<evidence type="ECO:0000256" key="1">
    <source>
        <dbReference type="ARBA" id="ARBA00008766"/>
    </source>
</evidence>
<accession>A0A6N7VTJ2</accession>
<dbReference type="Pfam" id="PF00557">
    <property type="entry name" value="Peptidase_M24"/>
    <property type="match status" value="1"/>
</dbReference>
<comment type="similarity">
    <text evidence="1">Belongs to the peptidase M24B family.</text>
</comment>
<feature type="domain" description="Creatinase N-terminal" evidence="6">
    <location>
        <begin position="7"/>
        <end position="134"/>
    </location>
</feature>
<dbReference type="RefSeq" id="WP_154538880.1">
    <property type="nucleotide sequence ID" value="NZ_JAXDSU010000086.1"/>
</dbReference>
<keyword evidence="8" id="KW-0031">Aminopeptidase</keyword>